<comment type="caution">
    <text evidence="4">The sequence shown here is derived from an EMBL/GenBank/DDBJ whole genome shotgun (WGS) entry which is preliminary data.</text>
</comment>
<evidence type="ECO:0000256" key="1">
    <source>
        <dbReference type="ARBA" id="ARBA00001968"/>
    </source>
</evidence>
<protein>
    <recommendedName>
        <fullName evidence="3">DDE Tnp4 domain-containing protein</fullName>
    </recommendedName>
</protein>
<reference evidence="4 5" key="1">
    <citation type="submission" date="2019-06" db="EMBL/GenBank/DDBJ databases">
        <title>Genomics analysis of Aphanomyces spp. identifies a new class of oomycete effector associated with host adaptation.</title>
        <authorList>
            <person name="Gaulin E."/>
        </authorList>
    </citation>
    <scope>NUCLEOTIDE SEQUENCE [LARGE SCALE GENOMIC DNA]</scope>
    <source>
        <strain evidence="4 5">E</strain>
    </source>
</reference>
<gene>
    <name evidence="4" type="ORF">AaE_011202</name>
</gene>
<dbReference type="EMBL" id="VJMI01016913">
    <property type="protein sequence ID" value="KAF0716049.1"/>
    <property type="molecule type" value="Genomic_DNA"/>
</dbReference>
<name>A0A6A4ZTY6_APHAT</name>
<evidence type="ECO:0000259" key="3">
    <source>
        <dbReference type="Pfam" id="PF13359"/>
    </source>
</evidence>
<evidence type="ECO:0000256" key="2">
    <source>
        <dbReference type="ARBA" id="ARBA00022723"/>
    </source>
</evidence>
<comment type="cofactor">
    <cofactor evidence="1">
        <name>a divalent metal cation</name>
        <dbReference type="ChEBI" id="CHEBI:60240"/>
    </cofactor>
</comment>
<accession>A0A6A4ZTY6</accession>
<dbReference type="Proteomes" id="UP000469452">
    <property type="component" value="Unassembled WGS sequence"/>
</dbReference>
<evidence type="ECO:0000313" key="4">
    <source>
        <dbReference type="EMBL" id="KAF0716049.1"/>
    </source>
</evidence>
<proteinExistence type="predicted"/>
<dbReference type="GO" id="GO:0046872">
    <property type="term" value="F:metal ion binding"/>
    <property type="evidence" value="ECO:0007669"/>
    <property type="project" value="UniProtKB-KW"/>
</dbReference>
<organism evidence="4 5">
    <name type="scientific">Aphanomyces astaci</name>
    <name type="common">Crayfish plague agent</name>
    <dbReference type="NCBI Taxonomy" id="112090"/>
    <lineage>
        <taxon>Eukaryota</taxon>
        <taxon>Sar</taxon>
        <taxon>Stramenopiles</taxon>
        <taxon>Oomycota</taxon>
        <taxon>Saprolegniomycetes</taxon>
        <taxon>Saprolegniales</taxon>
        <taxon>Verrucalvaceae</taxon>
        <taxon>Aphanomyces</taxon>
    </lineage>
</organism>
<keyword evidence="2" id="KW-0479">Metal-binding</keyword>
<dbReference type="AlphaFoldDB" id="A0A6A4ZTY6"/>
<dbReference type="Pfam" id="PF13359">
    <property type="entry name" value="DDE_Tnp_4"/>
    <property type="match status" value="1"/>
</dbReference>
<dbReference type="VEuPathDB" id="FungiDB:H257_13415"/>
<sequence length="217" mass="24676">MGTYCNAIFAKGAPLSNVYGFIDGTKVQTCRISANGDGSNLQRQVYSGHKRIHCLNYQAIATPDGICIHFYGPVEGRRHDTTMLRLSGLLEYLSQRPSVFSDCFIYGDPAYGISRHILSGYKGVDVSGKKREFNKWMSRVRQAVEWNFMIMKSLWAFITYKNLSKIRLSPVAKIVCVAMFLTNCHCCHFRGNQISDYFGLEPPHLEQYLDIYGVFDL</sequence>
<evidence type="ECO:0000313" key="5">
    <source>
        <dbReference type="Proteomes" id="UP000469452"/>
    </source>
</evidence>
<dbReference type="InterPro" id="IPR027806">
    <property type="entry name" value="HARBI1_dom"/>
</dbReference>
<feature type="domain" description="DDE Tnp4" evidence="3">
    <location>
        <begin position="22"/>
        <end position="183"/>
    </location>
</feature>